<protein>
    <submittedName>
        <fullName evidence="1">Uncharacterized protein</fullName>
    </submittedName>
</protein>
<evidence type="ECO:0000313" key="1">
    <source>
        <dbReference type="EMBL" id="CAK9168128.1"/>
    </source>
</evidence>
<gene>
    <name evidence="1" type="ORF">ILEXP_LOCUS37462</name>
</gene>
<dbReference type="AlphaFoldDB" id="A0ABC8TFH2"/>
<dbReference type="Proteomes" id="UP001642360">
    <property type="component" value="Unassembled WGS sequence"/>
</dbReference>
<comment type="caution">
    <text evidence="1">The sequence shown here is derived from an EMBL/GenBank/DDBJ whole genome shotgun (WGS) entry which is preliminary data.</text>
</comment>
<name>A0ABC8TFH2_9AQUA</name>
<dbReference type="EMBL" id="CAUOFW020005013">
    <property type="protein sequence ID" value="CAK9168128.1"/>
    <property type="molecule type" value="Genomic_DNA"/>
</dbReference>
<keyword evidence="2" id="KW-1185">Reference proteome</keyword>
<sequence>MKKVDLSQCPRLQQIQWPSVVVEKLNVTWCISLKTITLLSLLDTARRITSCGNGSLCYVQRCYKIEDVGNVDLQVINNIGFFNLDSMANVDLTIVNRFQLSRMKRPAQYAKFPSLSTIRTQIPYVSDSVIRASVWIGPMDQVAAAFRKQTNIWYGY</sequence>
<organism evidence="1 2">
    <name type="scientific">Ilex paraguariensis</name>
    <name type="common">yerba mate</name>
    <dbReference type="NCBI Taxonomy" id="185542"/>
    <lineage>
        <taxon>Eukaryota</taxon>
        <taxon>Viridiplantae</taxon>
        <taxon>Streptophyta</taxon>
        <taxon>Embryophyta</taxon>
        <taxon>Tracheophyta</taxon>
        <taxon>Spermatophyta</taxon>
        <taxon>Magnoliopsida</taxon>
        <taxon>eudicotyledons</taxon>
        <taxon>Gunneridae</taxon>
        <taxon>Pentapetalae</taxon>
        <taxon>asterids</taxon>
        <taxon>campanulids</taxon>
        <taxon>Aquifoliales</taxon>
        <taxon>Aquifoliaceae</taxon>
        <taxon>Ilex</taxon>
    </lineage>
</organism>
<reference evidence="1 2" key="1">
    <citation type="submission" date="2024-02" db="EMBL/GenBank/DDBJ databases">
        <authorList>
            <person name="Vignale AGUSTIN F."/>
            <person name="Sosa J E."/>
            <person name="Modenutti C."/>
        </authorList>
    </citation>
    <scope>NUCLEOTIDE SEQUENCE [LARGE SCALE GENOMIC DNA]</scope>
</reference>
<proteinExistence type="predicted"/>
<evidence type="ECO:0000313" key="2">
    <source>
        <dbReference type="Proteomes" id="UP001642360"/>
    </source>
</evidence>
<accession>A0ABC8TFH2</accession>